<feature type="compositionally biased region" description="Low complexity" evidence="11">
    <location>
        <begin position="359"/>
        <end position="374"/>
    </location>
</feature>
<dbReference type="Gene3D" id="3.40.50.11980">
    <property type="match status" value="1"/>
</dbReference>
<proteinExistence type="inferred from homology"/>
<sequence>MSTTRPLLGMRRVTELTCPEQPTSRLPASAGRQQQEPPTVDEFTVLEDKEEELKCAKPRVEQVFRVTFTIIGLLDHTGQSHGSKTSRQIWLQLRGNRDDVSKAKEYVRGLCDPELHKEERYPVDMHCIFSGARGLFLDRLIRDTSAEVLVLEPGRLRLLGQAEPVVMAQSRVQQFVALFQEKRSLPSDREPAVKRAFKSFVEERDDKYTMELLLLPSALKEELLGLAHSPTSTNTSSLAQPNQTLPPSVAEVDQDRSQSSTPVTELSNRILDTSFEEKGATAISVSGGGKTGGGIGLGPEAVLLNGTRPSHKRRSSESETRDTKRQYSLERRDESPERARERERQRDKEGRGGGSSCRSKTPSASASFSSSTKANTVGPIMLDSSEGISDDGEAVSPETNLRCLVNFFRTMGYQQDVVERVVKETGQTEDTFLVLEKIVEETKRCEEGSKAGEKSHLNFVRSPDNLSSSSSSSTVSRFREKDRELSRALVDPGRSKENIKPNQHGGSSNGLGHRRQCSGSETSTQQTITIKRSSSAQGGAGNYEVITIDDDDEVIPSEIKPADSRTSQMITMAHLDQSGSRTDYLARGGNSVSQRDYLSRGGTQTLGASVKVENVTALRSTPQWLSSTQPATRTTASAYQTIGHMGSTARTPPANDPPVPLVTGLARFHQSLRTPYTLKLPNEPGHPELRHIIIDGSNVAMAHGLHRFFSCRGIALAVETFWKRGHREITVFVPQWRQKRDRLTTEQHFLNQLEDLRLLSFTPSREVCGQRISSHDDRFLLHLAEKTDGIIVTNDNLRDFVDASDTWRKIIQERLLQFTFVEDHFMIPDDPLGKNGPHLNIFLRKDTRRAPATPPPLRPPDFRPSSQQQQPVYVQALHSAPRAPASTPRPPTSLMPHPTAHWPHSGPPEWHPPRRSPSPSPSPPPQRSPGETSELKKQLYVIFPDQKQRIDRILSDNPYMRDLNALSGLLLG</sequence>
<feature type="domain" description="N4BP1 UBA-like" evidence="15">
    <location>
        <begin position="403"/>
        <end position="441"/>
    </location>
</feature>
<protein>
    <recommendedName>
        <fullName evidence="10">NEDD4-binding protein 1</fullName>
    </recommendedName>
</protein>
<feature type="domain" description="N4BP1 first type I KH-domain" evidence="13">
    <location>
        <begin position="41"/>
        <end position="112"/>
    </location>
</feature>
<dbReference type="PANTHER" id="PTHR12876:SF26">
    <property type="entry name" value="NEDD4-BINDING PROTEIN 1"/>
    <property type="match status" value="1"/>
</dbReference>
<feature type="region of interest" description="Disordered" evidence="11">
    <location>
        <begin position="228"/>
        <end position="394"/>
    </location>
</feature>
<feature type="domain" description="N4BP1 second type I KH-domain" evidence="14">
    <location>
        <begin position="113"/>
        <end position="228"/>
    </location>
</feature>
<dbReference type="OMA" id="ICHKRRS"/>
<keyword evidence="8" id="KW-0539">Nucleus</keyword>
<dbReference type="Proteomes" id="UP000265040">
    <property type="component" value="Chromosome 6"/>
</dbReference>
<name>A0A3Q1IGX0_ANATE</name>
<dbReference type="Pfam" id="PF11977">
    <property type="entry name" value="RNase_Zc3h12a"/>
    <property type="match status" value="1"/>
</dbReference>
<evidence type="ECO:0000259" key="15">
    <source>
        <dbReference type="Pfam" id="PF23053"/>
    </source>
</evidence>
<evidence type="ECO:0000259" key="16">
    <source>
        <dbReference type="Pfam" id="PF23054"/>
    </source>
</evidence>
<evidence type="ECO:0000259" key="12">
    <source>
        <dbReference type="Pfam" id="PF11977"/>
    </source>
</evidence>
<evidence type="ECO:0000256" key="5">
    <source>
        <dbReference type="ARBA" id="ARBA00022801"/>
    </source>
</evidence>
<evidence type="ECO:0000256" key="1">
    <source>
        <dbReference type="ARBA" id="ARBA00004322"/>
    </source>
</evidence>
<dbReference type="InterPro" id="IPR056630">
    <property type="entry name" value="KH_N4BP1_2nd"/>
</dbReference>
<evidence type="ECO:0000313" key="17">
    <source>
        <dbReference type="Ensembl" id="ENSATEP00000019450.1"/>
    </source>
</evidence>
<evidence type="ECO:0000313" key="18">
    <source>
        <dbReference type="Proteomes" id="UP000265040"/>
    </source>
</evidence>
<dbReference type="GO" id="GO:0005730">
    <property type="term" value="C:nucleolus"/>
    <property type="evidence" value="ECO:0007669"/>
    <property type="project" value="UniProtKB-SubCell"/>
</dbReference>
<dbReference type="GO" id="GO:0032435">
    <property type="term" value="P:negative regulation of proteasomal ubiquitin-dependent protein catabolic process"/>
    <property type="evidence" value="ECO:0007669"/>
    <property type="project" value="TreeGrafter"/>
</dbReference>
<dbReference type="GO" id="GO:0031397">
    <property type="term" value="P:negative regulation of protein ubiquitination"/>
    <property type="evidence" value="ECO:0007669"/>
    <property type="project" value="TreeGrafter"/>
</dbReference>
<feature type="compositionally biased region" description="Pro residues" evidence="11">
    <location>
        <begin position="905"/>
        <end position="927"/>
    </location>
</feature>
<dbReference type="Pfam" id="PF23053">
    <property type="entry name" value="UBA_N4BP1"/>
    <property type="match status" value="1"/>
</dbReference>
<keyword evidence="6" id="KW-0391">Immunity</keyword>
<dbReference type="InterPro" id="IPR051101">
    <property type="entry name" value="ZC3H12/N4BP1_RNase_Reg"/>
</dbReference>
<evidence type="ECO:0000256" key="9">
    <source>
        <dbReference type="ARBA" id="ARBA00038274"/>
    </source>
</evidence>
<dbReference type="GO" id="GO:0016787">
    <property type="term" value="F:hydrolase activity"/>
    <property type="evidence" value="ECO:0007669"/>
    <property type="project" value="UniProtKB-KW"/>
</dbReference>
<dbReference type="GO" id="GO:0003723">
    <property type="term" value="F:RNA binding"/>
    <property type="evidence" value="ECO:0007669"/>
    <property type="project" value="UniProtKB-KW"/>
</dbReference>
<reference evidence="17" key="3">
    <citation type="submission" date="2025-09" db="UniProtKB">
        <authorList>
            <consortium name="Ensembl"/>
        </authorList>
    </citation>
    <scope>IDENTIFICATION</scope>
</reference>
<dbReference type="InterPro" id="IPR056631">
    <property type="entry name" value="UBA_N4BP1"/>
</dbReference>
<feature type="compositionally biased region" description="Polar residues" evidence="11">
    <location>
        <begin position="20"/>
        <end position="37"/>
    </location>
</feature>
<dbReference type="FunFam" id="3.40.50.11980:FF:000001">
    <property type="entry name" value="ZC3H12A isoform 1"/>
    <property type="match status" value="1"/>
</dbReference>
<evidence type="ECO:0000256" key="2">
    <source>
        <dbReference type="ARBA" id="ARBA00004604"/>
    </source>
</evidence>
<feature type="compositionally biased region" description="Basic and acidic residues" evidence="11">
    <location>
        <begin position="443"/>
        <end position="456"/>
    </location>
</feature>
<feature type="compositionally biased region" description="Polar residues" evidence="11">
    <location>
        <begin position="517"/>
        <end position="537"/>
    </location>
</feature>
<keyword evidence="4" id="KW-0540">Nuclease</keyword>
<feature type="domain" description="N4BP1 C-terminal UBA" evidence="16">
    <location>
        <begin position="926"/>
        <end position="971"/>
    </location>
</feature>
<evidence type="ECO:0000256" key="6">
    <source>
        <dbReference type="ARBA" id="ARBA00022859"/>
    </source>
</evidence>
<keyword evidence="5" id="KW-0378">Hydrolase</keyword>
<accession>A0A3Q1IGX0</accession>
<gene>
    <name evidence="17" type="primary">N4BP1</name>
</gene>
<dbReference type="InterPro" id="IPR021869">
    <property type="entry name" value="RNase_Zc3h12_NYN"/>
</dbReference>
<dbReference type="Pfam" id="PF23052">
    <property type="entry name" value="KH_N4BP1_2nd"/>
    <property type="match status" value="1"/>
</dbReference>
<dbReference type="GeneTree" id="ENSGT00940000158682"/>
<dbReference type="CDD" id="cd09032">
    <property type="entry name" value="KH-I_N4BP1_like_rpt1"/>
    <property type="match status" value="1"/>
</dbReference>
<keyword evidence="3" id="KW-0399">Innate immunity</keyword>
<comment type="similarity">
    <text evidence="9">Belongs to the N4BP1 family.</text>
</comment>
<evidence type="ECO:0000259" key="13">
    <source>
        <dbReference type="Pfam" id="PF23050"/>
    </source>
</evidence>
<evidence type="ECO:0000256" key="3">
    <source>
        <dbReference type="ARBA" id="ARBA00022588"/>
    </source>
</evidence>
<dbReference type="Pfam" id="PF23054">
    <property type="entry name" value="UBA_N4BP1_C"/>
    <property type="match status" value="1"/>
</dbReference>
<dbReference type="AlphaFoldDB" id="A0A3Q1IGX0"/>
<feature type="compositionally biased region" description="Basic and acidic residues" evidence="11">
    <location>
        <begin position="315"/>
        <end position="351"/>
    </location>
</feature>
<evidence type="ECO:0000256" key="7">
    <source>
        <dbReference type="ARBA" id="ARBA00022884"/>
    </source>
</evidence>
<feature type="compositionally biased region" description="Gly residues" evidence="11">
    <location>
        <begin position="286"/>
        <end position="297"/>
    </location>
</feature>
<dbReference type="Ensembl" id="ENSATET00000019776.3">
    <property type="protein sequence ID" value="ENSATEP00000019450.1"/>
    <property type="gene ID" value="ENSATEG00000013553.3"/>
</dbReference>
<dbReference type="GO" id="GO:0045087">
    <property type="term" value="P:innate immune response"/>
    <property type="evidence" value="ECO:0007669"/>
    <property type="project" value="UniProtKB-KW"/>
</dbReference>
<feature type="compositionally biased region" description="Polar residues" evidence="11">
    <location>
        <begin position="229"/>
        <end position="246"/>
    </location>
</feature>
<reference evidence="17" key="1">
    <citation type="submission" date="2021-04" db="EMBL/GenBank/DDBJ databases">
        <authorList>
            <consortium name="Wellcome Sanger Institute Data Sharing"/>
        </authorList>
    </citation>
    <scope>NUCLEOTIDE SEQUENCE [LARGE SCALE GENOMIC DNA]</scope>
</reference>
<dbReference type="PANTHER" id="PTHR12876">
    <property type="entry name" value="N4BP1-RELATED"/>
    <property type="match status" value="1"/>
</dbReference>
<organism evidence="17 18">
    <name type="scientific">Anabas testudineus</name>
    <name type="common">Climbing perch</name>
    <name type="synonym">Anthias testudineus</name>
    <dbReference type="NCBI Taxonomy" id="64144"/>
    <lineage>
        <taxon>Eukaryota</taxon>
        <taxon>Metazoa</taxon>
        <taxon>Chordata</taxon>
        <taxon>Craniata</taxon>
        <taxon>Vertebrata</taxon>
        <taxon>Euteleostomi</taxon>
        <taxon>Actinopterygii</taxon>
        <taxon>Neopterygii</taxon>
        <taxon>Teleostei</taxon>
        <taxon>Neoteleostei</taxon>
        <taxon>Acanthomorphata</taxon>
        <taxon>Anabantaria</taxon>
        <taxon>Anabantiformes</taxon>
        <taxon>Anabantoidei</taxon>
        <taxon>Anabantidae</taxon>
        <taxon>Anabas</taxon>
    </lineage>
</organism>
<dbReference type="InterPro" id="IPR056578">
    <property type="entry name" value="UBA_N4BP1_C"/>
</dbReference>
<feature type="region of interest" description="Disordered" evidence="11">
    <location>
        <begin position="443"/>
        <end position="541"/>
    </location>
</feature>
<evidence type="ECO:0000256" key="8">
    <source>
        <dbReference type="ARBA" id="ARBA00023242"/>
    </source>
</evidence>
<keyword evidence="7" id="KW-0694">RNA-binding</keyword>
<dbReference type="STRING" id="64144.ENSATEP00000019450"/>
<feature type="region of interest" description="Disordered" evidence="11">
    <location>
        <begin position="845"/>
        <end position="935"/>
    </location>
</feature>
<dbReference type="OrthoDB" id="392925at2759"/>
<dbReference type="InParanoid" id="A0A3Q1IGX0"/>
<comment type="subcellular location">
    <subcellularLocation>
        <location evidence="1">Nucleus</location>
        <location evidence="1">PML body</location>
    </subcellularLocation>
    <subcellularLocation>
        <location evidence="2">Nucleus</location>
        <location evidence="2">Nucleolus</location>
    </subcellularLocation>
</comment>
<dbReference type="Pfam" id="PF23050">
    <property type="entry name" value="KH_N4BP1_1st"/>
    <property type="match status" value="1"/>
</dbReference>
<dbReference type="CDD" id="cd18728">
    <property type="entry name" value="PIN_N4BP1-like"/>
    <property type="match status" value="1"/>
</dbReference>
<reference evidence="17" key="2">
    <citation type="submission" date="2025-08" db="UniProtKB">
        <authorList>
            <consortium name="Ensembl"/>
        </authorList>
    </citation>
    <scope>IDENTIFICATION</scope>
</reference>
<feature type="compositionally biased region" description="Basic and acidic residues" evidence="11">
    <location>
        <begin position="477"/>
        <end position="486"/>
    </location>
</feature>
<dbReference type="GeneID" id="113165677"/>
<dbReference type="GO" id="GO:0016605">
    <property type="term" value="C:PML body"/>
    <property type="evidence" value="ECO:0007669"/>
    <property type="project" value="UniProtKB-SubCell"/>
</dbReference>
<dbReference type="FunCoup" id="A0A3Q1IGX0">
    <property type="interactions" value="1287"/>
</dbReference>
<keyword evidence="18" id="KW-1185">Reference proteome</keyword>
<feature type="region of interest" description="Disordered" evidence="11">
    <location>
        <begin position="1"/>
        <end position="40"/>
    </location>
</feature>
<dbReference type="InterPro" id="IPR056629">
    <property type="entry name" value="KH_N4BP1_1st"/>
</dbReference>
<evidence type="ECO:0000259" key="14">
    <source>
        <dbReference type="Pfam" id="PF23052"/>
    </source>
</evidence>
<evidence type="ECO:0000256" key="11">
    <source>
        <dbReference type="SAM" id="MobiDB-lite"/>
    </source>
</evidence>
<evidence type="ECO:0000256" key="4">
    <source>
        <dbReference type="ARBA" id="ARBA00022722"/>
    </source>
</evidence>
<evidence type="ECO:0000256" key="10">
    <source>
        <dbReference type="ARBA" id="ARBA00039336"/>
    </source>
</evidence>
<dbReference type="GO" id="GO:0004518">
    <property type="term" value="F:nuclease activity"/>
    <property type="evidence" value="ECO:0007669"/>
    <property type="project" value="UniProtKB-KW"/>
</dbReference>
<feature type="compositionally biased region" description="Polar residues" evidence="11">
    <location>
        <begin position="257"/>
        <end position="271"/>
    </location>
</feature>
<feature type="compositionally biased region" description="Low complexity" evidence="11">
    <location>
        <begin position="863"/>
        <end position="886"/>
    </location>
</feature>
<dbReference type="RefSeq" id="XP_026221156.1">
    <property type="nucleotide sequence ID" value="XM_026365371.1"/>
</dbReference>
<feature type="domain" description="RNase NYN" evidence="12">
    <location>
        <begin position="689"/>
        <end position="840"/>
    </location>
</feature>